<evidence type="ECO:0000313" key="2">
    <source>
        <dbReference type="Proteomes" id="UP000198647"/>
    </source>
</evidence>
<keyword evidence="2" id="KW-1185">Reference proteome</keyword>
<reference evidence="1 2" key="1">
    <citation type="submission" date="2016-10" db="EMBL/GenBank/DDBJ databases">
        <authorList>
            <person name="Varghese N."/>
            <person name="Submissions S."/>
        </authorList>
    </citation>
    <scope>NUCLEOTIDE SEQUENCE [LARGE SCALE GENOMIC DNA]</scope>
    <source>
        <strain evidence="1 2">DSM 20748</strain>
    </source>
</reference>
<dbReference type="Pfam" id="PF06199">
    <property type="entry name" value="Phage_tail_2"/>
    <property type="match status" value="1"/>
</dbReference>
<organism evidence="1 2">
    <name type="scientific">Salimicrobium album</name>
    <dbReference type="NCBI Taxonomy" id="50717"/>
    <lineage>
        <taxon>Bacteria</taxon>
        <taxon>Bacillati</taxon>
        <taxon>Bacillota</taxon>
        <taxon>Bacilli</taxon>
        <taxon>Bacillales</taxon>
        <taxon>Bacillaceae</taxon>
        <taxon>Salimicrobium</taxon>
    </lineage>
</organism>
<gene>
    <name evidence="1" type="ORF">SAMN04488081_0873</name>
</gene>
<dbReference type="EMBL" id="FNOS01000002">
    <property type="protein sequence ID" value="SDX62820.1"/>
    <property type="molecule type" value="Genomic_DNA"/>
</dbReference>
<accession>A0A1H3D949</accession>
<name>A0A1H3D949_9BACI</name>
<dbReference type="InterPro" id="IPR011855">
    <property type="entry name" value="Phgtail_TP901_1"/>
</dbReference>
<sequence length="167" mass="17995">MATSGKDIHTFIQPVGATNGALIIKNETENTHSIENELMDEQTKLGRILEYGNNTESFETTAYGEKNDEGQMALINAIKKKEKLDVWRVNTSGEGPYPATYGRVLVESAEKTGASDSFEEVTATMQVEGETVDDELTALPDAFSTASTITFKQPDTTGTTSTSGTTA</sequence>
<dbReference type="RefSeq" id="WP_093105866.1">
    <property type="nucleotide sequence ID" value="NZ_FNOS01000002.1"/>
</dbReference>
<dbReference type="NCBIfam" id="TIGR02126">
    <property type="entry name" value="phgtail_TP901_1"/>
    <property type="match status" value="1"/>
</dbReference>
<proteinExistence type="predicted"/>
<comment type="caution">
    <text evidence="1">The sequence shown here is derived from an EMBL/GenBank/DDBJ whole genome shotgun (WGS) entry which is preliminary data.</text>
</comment>
<evidence type="ECO:0000313" key="1">
    <source>
        <dbReference type="EMBL" id="SDX62820.1"/>
    </source>
</evidence>
<protein>
    <submittedName>
        <fullName evidence="1">Phage major tail protein, TP901-1 family</fullName>
    </submittedName>
</protein>
<dbReference type="Proteomes" id="UP000198647">
    <property type="component" value="Unassembled WGS sequence"/>
</dbReference>